<evidence type="ECO:0000256" key="1">
    <source>
        <dbReference type="ARBA" id="ARBA00005234"/>
    </source>
</evidence>
<dbReference type="GO" id="GO:0006508">
    <property type="term" value="P:proteolysis"/>
    <property type="evidence" value="ECO:0007669"/>
    <property type="project" value="UniProtKB-KW"/>
</dbReference>
<proteinExistence type="inferred from homology"/>
<comment type="similarity">
    <text evidence="1">Belongs to the peptidase C48 family.</text>
</comment>
<dbReference type="GO" id="GO:0008233">
    <property type="term" value="F:peptidase activity"/>
    <property type="evidence" value="ECO:0007669"/>
    <property type="project" value="UniProtKB-KW"/>
</dbReference>
<dbReference type="Proteomes" id="UP001151760">
    <property type="component" value="Unassembled WGS sequence"/>
</dbReference>
<evidence type="ECO:0000256" key="2">
    <source>
        <dbReference type="ARBA" id="ARBA00022670"/>
    </source>
</evidence>
<dbReference type="Gene3D" id="3.40.395.10">
    <property type="entry name" value="Adenoviral Proteinase, Chain A"/>
    <property type="match status" value="1"/>
</dbReference>
<evidence type="ECO:0000313" key="6">
    <source>
        <dbReference type="Proteomes" id="UP001151760"/>
    </source>
</evidence>
<accession>A0ABQ5AUY2</accession>
<reference evidence="5" key="1">
    <citation type="journal article" date="2022" name="Int. J. Mol. Sci.">
        <title>Draft Genome of Tanacetum Coccineum: Genomic Comparison of Closely Related Tanacetum-Family Plants.</title>
        <authorList>
            <person name="Yamashiro T."/>
            <person name="Shiraishi A."/>
            <person name="Nakayama K."/>
            <person name="Satake H."/>
        </authorList>
    </citation>
    <scope>NUCLEOTIDE SEQUENCE</scope>
</reference>
<evidence type="ECO:0000259" key="4">
    <source>
        <dbReference type="PROSITE" id="PS50600"/>
    </source>
</evidence>
<dbReference type="SUPFAM" id="SSF54001">
    <property type="entry name" value="Cysteine proteinases"/>
    <property type="match status" value="1"/>
</dbReference>
<comment type="caution">
    <text evidence="5">The sequence shown here is derived from an EMBL/GenBank/DDBJ whole genome shotgun (WGS) entry which is preliminary data.</text>
</comment>
<keyword evidence="2 5" id="KW-0645">Protease</keyword>
<dbReference type="PANTHER" id="PTHR34835">
    <property type="entry name" value="OS07G0283600 PROTEIN-RELATED"/>
    <property type="match status" value="1"/>
</dbReference>
<evidence type="ECO:0000256" key="3">
    <source>
        <dbReference type="ARBA" id="ARBA00022801"/>
    </source>
</evidence>
<dbReference type="PANTHER" id="PTHR34835:SF90">
    <property type="entry name" value="AMINOTRANSFERASE-LIKE PLANT MOBILE DOMAIN-CONTAINING PROTEIN"/>
    <property type="match status" value="1"/>
</dbReference>
<evidence type="ECO:0000313" key="5">
    <source>
        <dbReference type="EMBL" id="GJT05397.1"/>
    </source>
</evidence>
<protein>
    <submittedName>
        <fullName evidence="5">Ulp1 protease family, C-terminal catalytic domain-containing protein</fullName>
    </submittedName>
</protein>
<dbReference type="Pfam" id="PF02902">
    <property type="entry name" value="Peptidase_C48"/>
    <property type="match status" value="1"/>
</dbReference>
<name>A0ABQ5AUY2_9ASTR</name>
<dbReference type="InterPro" id="IPR038765">
    <property type="entry name" value="Papain-like_cys_pep_sf"/>
</dbReference>
<reference evidence="5" key="2">
    <citation type="submission" date="2022-01" db="EMBL/GenBank/DDBJ databases">
        <authorList>
            <person name="Yamashiro T."/>
            <person name="Shiraishi A."/>
            <person name="Satake H."/>
            <person name="Nakayama K."/>
        </authorList>
    </citation>
    <scope>NUCLEOTIDE SEQUENCE</scope>
</reference>
<gene>
    <name evidence="5" type="ORF">Tco_0839859</name>
</gene>
<dbReference type="InterPro" id="IPR003653">
    <property type="entry name" value="Peptidase_C48_C"/>
</dbReference>
<keyword evidence="3" id="KW-0378">Hydrolase</keyword>
<keyword evidence="6" id="KW-1185">Reference proteome</keyword>
<dbReference type="EMBL" id="BQNB010012582">
    <property type="protein sequence ID" value="GJT05397.1"/>
    <property type="molecule type" value="Genomic_DNA"/>
</dbReference>
<sequence>MSTLKRKGGDDTPDSDVVDVMGDSLKTKACVRRSRKLVYQEDPDDDDFVDESLKLKDFGSKNGEKKRLKSRKKRERVKRKWLTKLVTTLKSVREMGFSGILEYRLSEIPTRLGYWVLDKFDEDSCSLIFDGKTIPVTREVVHEVLGIPMGIIHVDALKGTSRNIIQSQQEGGWMFKITFLVLLFTTMGQSNKCSTVNLKFLPCILDEEDIIHLDWCTYMIECLVNTKRSWNRSTHYNGPLVMLLILYANSTKSITQNVKRITPAIAFWTSSLLNKREMEEISSGGFGIHEKGEKRGNEDGEKQEVVVAEIPSTQICVKLEIDEAGVEDDGYNPYATQTLIDELSTPHLLDGDEGLYPVLEDGMFSKYGTERPPQNLKEVKKYVAFKLKMADMYLHEADICLKDAIKENPDDVDLQVLLKVRNEMCHELESNECTTPKNNMDRSKEAANANGNLEGDMLSFTQMYGTPTELIRLSDQVMRSRESDQQMLFDGPSFDLNFTQSPATKGKVLAGPKYEEEIDELHKIVNDLQNYDSQHTTTSESFEFKTPMSNLASVSGTDTNSSSILSIKKREPKTLNAIIPNIVGGIGKCQTIPPDVLESPYTRIECSVDDGITYSEKWVADCIFTGRFTPTDIIFKTNTETHSLEVQRSVFESLYPGIRIASGAIDVFTHVLNYAEKFRDPILTEYNVCQYADKQSEKMLCEDWDAKYKSDLFIENMSNVLRGTLYQKLKMVDLVFFPIIKGEHFYVICMNLKITEIHILDNINSDEQDLGKRYGQMPRVLTKLFEDYLSFEKHHREGEMKFAEYKILRMGCRTMKNFVDCGVFAMRHMETYKGEGHYGHKCGLRTEGKAQNFLLNDLRYKYVSKMLLCEINMKKEEVEIETEAYKSLSIGEKRRLSADASATLMERMEKMF</sequence>
<organism evidence="5 6">
    <name type="scientific">Tanacetum coccineum</name>
    <dbReference type="NCBI Taxonomy" id="301880"/>
    <lineage>
        <taxon>Eukaryota</taxon>
        <taxon>Viridiplantae</taxon>
        <taxon>Streptophyta</taxon>
        <taxon>Embryophyta</taxon>
        <taxon>Tracheophyta</taxon>
        <taxon>Spermatophyta</taxon>
        <taxon>Magnoliopsida</taxon>
        <taxon>eudicotyledons</taxon>
        <taxon>Gunneridae</taxon>
        <taxon>Pentapetalae</taxon>
        <taxon>asterids</taxon>
        <taxon>campanulids</taxon>
        <taxon>Asterales</taxon>
        <taxon>Asteraceae</taxon>
        <taxon>Asteroideae</taxon>
        <taxon>Anthemideae</taxon>
        <taxon>Anthemidinae</taxon>
        <taxon>Tanacetum</taxon>
    </lineage>
</organism>
<feature type="domain" description="Ubiquitin-like protease family profile" evidence="4">
    <location>
        <begin position="644"/>
        <end position="832"/>
    </location>
</feature>
<dbReference type="PROSITE" id="PS50600">
    <property type="entry name" value="ULP_PROTEASE"/>
    <property type="match status" value="1"/>
</dbReference>